<dbReference type="SUPFAM" id="SSF50494">
    <property type="entry name" value="Trypsin-like serine proteases"/>
    <property type="match status" value="1"/>
</dbReference>
<keyword evidence="8" id="KW-0378">Hydrolase</keyword>
<dbReference type="PROSITE" id="PS50106">
    <property type="entry name" value="PDZ"/>
    <property type="match status" value="1"/>
</dbReference>
<evidence type="ECO:0000256" key="4">
    <source>
        <dbReference type="ARBA" id="ARBA00013035"/>
    </source>
</evidence>
<dbReference type="GO" id="GO:0006508">
    <property type="term" value="P:proteolysis"/>
    <property type="evidence" value="ECO:0007669"/>
    <property type="project" value="UniProtKB-KW"/>
</dbReference>
<dbReference type="PRINTS" id="PR00834">
    <property type="entry name" value="PROTEASES2C"/>
</dbReference>
<evidence type="ECO:0000256" key="2">
    <source>
        <dbReference type="ARBA" id="ARBA00004418"/>
    </source>
</evidence>
<dbReference type="SMART" id="SM00228">
    <property type="entry name" value="PDZ"/>
    <property type="match status" value="2"/>
</dbReference>
<evidence type="ECO:0000256" key="3">
    <source>
        <dbReference type="ARBA" id="ARBA00010541"/>
    </source>
</evidence>
<keyword evidence="9" id="KW-0720">Serine protease</keyword>
<keyword evidence="7" id="KW-0574">Periplasm</keyword>
<keyword evidence="14" id="KW-1185">Reference proteome</keyword>
<dbReference type="InterPro" id="IPR001478">
    <property type="entry name" value="PDZ"/>
</dbReference>
<keyword evidence="10" id="KW-0346">Stress response</keyword>
<evidence type="ECO:0000256" key="5">
    <source>
        <dbReference type="ARBA" id="ARBA00013958"/>
    </source>
</evidence>
<accession>A0ABM7U1Q1</accession>
<dbReference type="InterPro" id="IPR001940">
    <property type="entry name" value="Peptidase_S1C"/>
</dbReference>
<protein>
    <recommendedName>
        <fullName evidence="5">Probable periplasmic serine endoprotease DegP-like</fullName>
        <ecNumber evidence="4">3.4.21.107</ecNumber>
    </recommendedName>
    <alternativeName>
        <fullName evidence="11">Protease Do</fullName>
    </alternativeName>
</protein>
<dbReference type="PANTHER" id="PTHR22939">
    <property type="entry name" value="SERINE PROTEASE FAMILY S1C HTRA-RELATED"/>
    <property type="match status" value="1"/>
</dbReference>
<keyword evidence="6 13" id="KW-0645">Protease</keyword>
<dbReference type="Pfam" id="PF17820">
    <property type="entry name" value="PDZ_6"/>
    <property type="match status" value="1"/>
</dbReference>
<comment type="subcellular location">
    <subcellularLocation>
        <location evidence="2">Periplasm</location>
    </subcellularLocation>
</comment>
<evidence type="ECO:0000256" key="8">
    <source>
        <dbReference type="ARBA" id="ARBA00022801"/>
    </source>
</evidence>
<dbReference type="CDD" id="cd10839">
    <property type="entry name" value="cpPDZ1_DegP-like"/>
    <property type="match status" value="1"/>
</dbReference>
<evidence type="ECO:0000256" key="7">
    <source>
        <dbReference type="ARBA" id="ARBA00022764"/>
    </source>
</evidence>
<proteinExistence type="inferred from homology"/>
<evidence type="ECO:0000313" key="13">
    <source>
        <dbReference type="EMBL" id="BCZ85105.1"/>
    </source>
</evidence>
<dbReference type="Pfam" id="PF13180">
    <property type="entry name" value="PDZ_2"/>
    <property type="match status" value="1"/>
</dbReference>
<dbReference type="Gene3D" id="2.40.10.120">
    <property type="match status" value="1"/>
</dbReference>
<feature type="domain" description="PDZ" evidence="12">
    <location>
        <begin position="241"/>
        <end position="335"/>
    </location>
</feature>
<evidence type="ECO:0000259" key="12">
    <source>
        <dbReference type="PROSITE" id="PS50106"/>
    </source>
</evidence>
<dbReference type="InterPro" id="IPR041489">
    <property type="entry name" value="PDZ_6"/>
</dbReference>
<dbReference type="EC" id="3.4.21.107" evidence="4"/>
<dbReference type="InterPro" id="IPR009003">
    <property type="entry name" value="Peptidase_S1_PA"/>
</dbReference>
<dbReference type="EMBL" id="AP024958">
    <property type="protein sequence ID" value="BCZ85105.1"/>
    <property type="molecule type" value="Genomic_DNA"/>
</dbReference>
<comment type="similarity">
    <text evidence="3">Belongs to the peptidase S1C family.</text>
</comment>
<dbReference type="Pfam" id="PF13365">
    <property type="entry name" value="Trypsin_2"/>
    <property type="match status" value="1"/>
</dbReference>
<dbReference type="Gene3D" id="2.30.42.10">
    <property type="match status" value="2"/>
</dbReference>
<name>A0ABM7U1Q1_9BURK</name>
<dbReference type="SUPFAM" id="SSF50156">
    <property type="entry name" value="PDZ domain-like"/>
    <property type="match status" value="2"/>
</dbReference>
<evidence type="ECO:0000256" key="11">
    <source>
        <dbReference type="ARBA" id="ARBA00032850"/>
    </source>
</evidence>
<dbReference type="InterPro" id="IPR036034">
    <property type="entry name" value="PDZ_sf"/>
</dbReference>
<dbReference type="Proteomes" id="UP001319874">
    <property type="component" value="Chromosome 4"/>
</dbReference>
<evidence type="ECO:0000256" key="10">
    <source>
        <dbReference type="ARBA" id="ARBA00023016"/>
    </source>
</evidence>
<evidence type="ECO:0000256" key="9">
    <source>
        <dbReference type="ARBA" id="ARBA00022825"/>
    </source>
</evidence>
<dbReference type="GO" id="GO:0008233">
    <property type="term" value="F:peptidase activity"/>
    <property type="evidence" value="ECO:0007669"/>
    <property type="project" value="UniProtKB-KW"/>
</dbReference>
<reference evidence="13 14" key="1">
    <citation type="journal article" date="2022" name="Front. Microbiol.">
        <title>Identification and characterization of a novel class of self-sufficient cytochrome P450 hydroxylase involved in cyclohexanecarboxylate degradation in Paraburkholderia terrae strain KU-64.</title>
        <authorList>
            <person name="Yamamoto T."/>
            <person name="Hasegawa Y."/>
            <person name="Iwaki H."/>
        </authorList>
    </citation>
    <scope>NUCLEOTIDE SEQUENCE [LARGE SCALE GENOMIC DNA]</scope>
    <source>
        <strain evidence="13 14">KU-64</strain>
    </source>
</reference>
<evidence type="ECO:0000313" key="14">
    <source>
        <dbReference type="Proteomes" id="UP001319874"/>
    </source>
</evidence>
<comment type="catalytic activity">
    <reaction evidence="1">
        <text>Acts on substrates that are at least partially unfolded. The cleavage site P1 residue is normally between a pair of hydrophobic residues, such as Val-|-Val.</text>
        <dbReference type="EC" id="3.4.21.107"/>
    </reaction>
</comment>
<sequence>MAPTEQLVQSHGPAILTDFSSIFQKDSQAVVNISATGAQHAATLHPLWPPASSAEDPFSLFFRQFSPGGAGPANGLSQSLGSGFIISSDGYVLTDSQIITDASKIRVKLADGRDFPATVVGNDPASGVALLKIPATHLHTVTIGSPSSTRTGNWVASIGSPYGLNNSMTAGIVSNTSRVISQYSYIPLIQTDMIENTGDSGGPLLDLNGEVIGIVAPVQDVIGNAQGLAFAIPIDEAMKVEQQLQQNHKAEHGRLGITIQEVSGPLARSFGLTGPQGALVSSVAPNGPSAQSGLRPGDVILRMNDITITDSAKLPVAVADLKPGRPVRLVYWRDHATHDTTVVLGKLNEGSTETAASAPTTAPDGLTVRSLTTEEQHEAGIKGGVRVEKSAGPAALAGIQAGDIVVMVDSTPISSPAQFRQKVESSGRSVALLVQRHDQRMFVTIDVG</sequence>
<dbReference type="RefSeq" id="WP_229517258.1">
    <property type="nucleotide sequence ID" value="NZ_AP024958.1"/>
</dbReference>
<organism evidence="13 14">
    <name type="scientific">Paraburkholderia terrae</name>
    <dbReference type="NCBI Taxonomy" id="311230"/>
    <lineage>
        <taxon>Bacteria</taxon>
        <taxon>Pseudomonadati</taxon>
        <taxon>Pseudomonadota</taxon>
        <taxon>Betaproteobacteria</taxon>
        <taxon>Burkholderiales</taxon>
        <taxon>Burkholderiaceae</taxon>
        <taxon>Paraburkholderia</taxon>
    </lineage>
</organism>
<evidence type="ECO:0000256" key="1">
    <source>
        <dbReference type="ARBA" id="ARBA00001772"/>
    </source>
</evidence>
<gene>
    <name evidence="13" type="ORF">PTKU64_87800</name>
</gene>
<evidence type="ECO:0000256" key="6">
    <source>
        <dbReference type="ARBA" id="ARBA00022670"/>
    </source>
</evidence>
<dbReference type="PANTHER" id="PTHR22939:SF130">
    <property type="entry name" value="PERIPLASMIC SERINE ENDOPROTEASE DEGP-LIKE-RELATED"/>
    <property type="match status" value="1"/>
</dbReference>